<comment type="caution">
    <text evidence="1">The sequence shown here is derived from an EMBL/GenBank/DDBJ whole genome shotgun (WGS) entry which is preliminary data.</text>
</comment>
<keyword evidence="2" id="KW-1185">Reference proteome</keyword>
<name>A0A117I465_9MYCO</name>
<evidence type="ECO:0008006" key="3">
    <source>
        <dbReference type="Google" id="ProtNLM"/>
    </source>
</evidence>
<dbReference type="STRING" id="146020.RMCB_0515"/>
<evidence type="ECO:0000313" key="2">
    <source>
        <dbReference type="Proteomes" id="UP000069620"/>
    </source>
</evidence>
<reference evidence="2" key="2">
    <citation type="submission" date="2016-02" db="EMBL/GenBank/DDBJ databases">
        <title>Draft genome sequence of five rapidly growing Mycobacterium species.</title>
        <authorList>
            <person name="Katahira K."/>
            <person name="Gotou Y."/>
            <person name="Iida K."/>
            <person name="Ogura Y."/>
            <person name="Hayashi T."/>
        </authorList>
    </citation>
    <scope>NUCLEOTIDE SEQUENCE [LARGE SCALE GENOMIC DNA]</scope>
    <source>
        <strain evidence="2">JCM15654</strain>
    </source>
</reference>
<dbReference type="AlphaFoldDB" id="A0A117I465"/>
<dbReference type="Proteomes" id="UP000069620">
    <property type="component" value="Unassembled WGS sequence"/>
</dbReference>
<evidence type="ECO:0000313" key="1">
    <source>
        <dbReference type="EMBL" id="GAS86419.1"/>
    </source>
</evidence>
<dbReference type="EMBL" id="BCSX01000007">
    <property type="protein sequence ID" value="GAS86419.1"/>
    <property type="molecule type" value="Genomic_DNA"/>
</dbReference>
<protein>
    <recommendedName>
        <fullName evidence="3">Cullin, a subunit of E3 ubiquitin ligase</fullName>
    </recommendedName>
</protein>
<proteinExistence type="predicted"/>
<accession>A0A117I465</accession>
<organism evidence="1 2">
    <name type="scientific">Mycolicibacterium brisbanense</name>
    <dbReference type="NCBI Taxonomy" id="146020"/>
    <lineage>
        <taxon>Bacteria</taxon>
        <taxon>Bacillati</taxon>
        <taxon>Actinomycetota</taxon>
        <taxon>Actinomycetes</taxon>
        <taxon>Mycobacteriales</taxon>
        <taxon>Mycobacteriaceae</taxon>
        <taxon>Mycolicibacterium</taxon>
    </lineage>
</organism>
<gene>
    <name evidence="1" type="ORF">RMCB_0515</name>
</gene>
<sequence length="295" mass="33403">MSEQLSKIAAMGTIFLGSEALARGELTRGRLRSAYRPIFPDVYQPRIAEPTLYGNTMAAWLWSKRRAVITGRAASALHGAQWVDDDAPIELIWQNHRPPPGIITHNDRFTCDDVVEINGMAVATIQRTALDLGRFLPRGAAVEHLDALARATGLAADHVLPLVEDFRGAHGVRRCREALSLMDAGAQSPKETRVRLLLVDAGYPRPQTQIPVLDEYGNEFAYLDMGWEDAMIAVEYDGDQHRTDRVRYAWDVIRLRKVQRRGWLHIRVIKEDRPRDILERVRAAWARRQTEGRVA</sequence>
<reference evidence="2" key="1">
    <citation type="journal article" date="2016" name="Genome Announc.">
        <title>Draft Genome Sequences of Five Rapidly Growing Mycobacterium Species, M. thermoresistibile, M. fortuitum subsp. acetamidolyticum, M. canariasense, M. brisbanense, and M. novocastrense.</title>
        <authorList>
            <person name="Katahira K."/>
            <person name="Ogura Y."/>
            <person name="Gotoh Y."/>
            <person name="Hayashi T."/>
        </authorList>
    </citation>
    <scope>NUCLEOTIDE SEQUENCE [LARGE SCALE GENOMIC DNA]</scope>
    <source>
        <strain evidence="2">JCM15654</strain>
    </source>
</reference>